<reference evidence="5 6" key="1">
    <citation type="journal article" date="2015" name="Genome Announc.">
        <title>Expanding the biotechnology potential of lactobacilli through comparative genomics of 213 strains and associated genera.</title>
        <authorList>
            <person name="Sun Z."/>
            <person name="Harris H.M."/>
            <person name="McCann A."/>
            <person name="Guo C."/>
            <person name="Argimon S."/>
            <person name="Zhang W."/>
            <person name="Yang X."/>
            <person name="Jeffery I.B."/>
            <person name="Cooney J.C."/>
            <person name="Kagawa T.F."/>
            <person name="Liu W."/>
            <person name="Song Y."/>
            <person name="Salvetti E."/>
            <person name="Wrobel A."/>
            <person name="Rasinkangas P."/>
            <person name="Parkhill J."/>
            <person name="Rea M.C."/>
            <person name="O'Sullivan O."/>
            <person name="Ritari J."/>
            <person name="Douillard F.P."/>
            <person name="Paul Ross R."/>
            <person name="Yang R."/>
            <person name="Briner A.E."/>
            <person name="Felis G.E."/>
            <person name="de Vos W.M."/>
            <person name="Barrangou R."/>
            <person name="Klaenhammer T.R."/>
            <person name="Caufield P.W."/>
            <person name="Cui Y."/>
            <person name="Zhang H."/>
            <person name="O'Toole P.W."/>
        </authorList>
    </citation>
    <scope>NUCLEOTIDE SEQUENCE [LARGE SCALE GENOMIC DNA]</scope>
    <source>
        <strain evidence="5 6">DSM 18390</strain>
    </source>
</reference>
<name>A0A0R1YQ19_9LACO</name>
<dbReference type="PANTHER" id="PTHR43280">
    <property type="entry name" value="ARAC-FAMILY TRANSCRIPTIONAL REGULATOR"/>
    <property type="match status" value="1"/>
</dbReference>
<dbReference type="InterPro" id="IPR009057">
    <property type="entry name" value="Homeodomain-like_sf"/>
</dbReference>
<dbReference type="EMBL" id="AZFZ01000011">
    <property type="protein sequence ID" value="KRM44606.1"/>
    <property type="molecule type" value="Genomic_DNA"/>
</dbReference>
<evidence type="ECO:0000313" key="6">
    <source>
        <dbReference type="Proteomes" id="UP000051010"/>
    </source>
</evidence>
<dbReference type="Proteomes" id="UP000051010">
    <property type="component" value="Unassembled WGS sequence"/>
</dbReference>
<feature type="domain" description="HTH araC/xylS-type" evidence="4">
    <location>
        <begin position="111"/>
        <end position="209"/>
    </location>
</feature>
<dbReference type="SUPFAM" id="SSF46689">
    <property type="entry name" value="Homeodomain-like"/>
    <property type="match status" value="2"/>
</dbReference>
<dbReference type="SMART" id="SM00342">
    <property type="entry name" value="HTH_ARAC"/>
    <property type="match status" value="1"/>
</dbReference>
<accession>A0A0R1YQ19</accession>
<gene>
    <name evidence="5" type="ORF">FD47_GL000244</name>
</gene>
<keyword evidence="1" id="KW-0805">Transcription regulation</keyword>
<dbReference type="Gene3D" id="1.10.10.60">
    <property type="entry name" value="Homeodomain-like"/>
    <property type="match status" value="2"/>
</dbReference>
<dbReference type="PATRIC" id="fig|1423786.4.peg.247"/>
<organism evidence="5 6">
    <name type="scientific">Lentilactobacillus parafarraginis DSM 18390 = JCM 14109</name>
    <dbReference type="NCBI Taxonomy" id="1423786"/>
    <lineage>
        <taxon>Bacteria</taxon>
        <taxon>Bacillati</taxon>
        <taxon>Bacillota</taxon>
        <taxon>Bacilli</taxon>
        <taxon>Lactobacillales</taxon>
        <taxon>Lactobacillaceae</taxon>
        <taxon>Lentilactobacillus</taxon>
    </lineage>
</organism>
<evidence type="ECO:0000313" key="5">
    <source>
        <dbReference type="EMBL" id="KRM44606.1"/>
    </source>
</evidence>
<sequence length="244" mass="28220">MVQGSSDGGGLSFLWLRFCPKAHSEYADIKRGRVKQYMENQGCHLFALPTFSLAKNIERLIVMCHTLLTDYPSDAFQSEEQNLTMMYILLKISSQFYEKDQQALPGEVRTRRIKTWILEHMCADLSVDDVSTQFGLSQQYLSRIFREFEGKTVFQYINEQRTAVAQYLLCETHLSVKEIIGYSYFQNERQFLLQFKKVTGMTPSKFREAFGGIHRMNPQIDMGVPLSRRAKALVSQLETLPDRG</sequence>
<evidence type="ECO:0000256" key="1">
    <source>
        <dbReference type="ARBA" id="ARBA00023015"/>
    </source>
</evidence>
<dbReference type="AlphaFoldDB" id="A0A0R1YQ19"/>
<evidence type="ECO:0000256" key="2">
    <source>
        <dbReference type="ARBA" id="ARBA00023125"/>
    </source>
</evidence>
<dbReference type="InterPro" id="IPR018060">
    <property type="entry name" value="HTH_AraC"/>
</dbReference>
<dbReference type="PROSITE" id="PS01124">
    <property type="entry name" value="HTH_ARAC_FAMILY_2"/>
    <property type="match status" value="1"/>
</dbReference>
<dbReference type="GO" id="GO:0043565">
    <property type="term" value="F:sequence-specific DNA binding"/>
    <property type="evidence" value="ECO:0007669"/>
    <property type="project" value="InterPro"/>
</dbReference>
<keyword evidence="3" id="KW-0804">Transcription</keyword>
<dbReference type="PANTHER" id="PTHR43280:SF2">
    <property type="entry name" value="HTH-TYPE TRANSCRIPTIONAL REGULATOR EXSA"/>
    <property type="match status" value="1"/>
</dbReference>
<proteinExistence type="predicted"/>
<dbReference type="GO" id="GO:0003700">
    <property type="term" value="F:DNA-binding transcription factor activity"/>
    <property type="evidence" value="ECO:0007669"/>
    <property type="project" value="InterPro"/>
</dbReference>
<protein>
    <recommendedName>
        <fullName evidence="4">HTH araC/xylS-type domain-containing protein</fullName>
    </recommendedName>
</protein>
<dbReference type="Pfam" id="PF12833">
    <property type="entry name" value="HTH_18"/>
    <property type="match status" value="1"/>
</dbReference>
<evidence type="ECO:0000256" key="3">
    <source>
        <dbReference type="ARBA" id="ARBA00023163"/>
    </source>
</evidence>
<evidence type="ECO:0000259" key="4">
    <source>
        <dbReference type="PROSITE" id="PS01124"/>
    </source>
</evidence>
<keyword evidence="2" id="KW-0238">DNA-binding</keyword>
<comment type="caution">
    <text evidence="5">The sequence shown here is derived from an EMBL/GenBank/DDBJ whole genome shotgun (WGS) entry which is preliminary data.</text>
</comment>